<evidence type="ECO:0000256" key="1">
    <source>
        <dbReference type="SAM" id="Phobius"/>
    </source>
</evidence>
<dbReference type="OrthoDB" id="8444764at2"/>
<keyword evidence="1" id="KW-0472">Membrane</keyword>
<evidence type="ECO:0000313" key="3">
    <source>
        <dbReference type="Proteomes" id="UP000076577"/>
    </source>
</evidence>
<comment type="caution">
    <text evidence="2">The sequence shown here is derived from an EMBL/GenBank/DDBJ whole genome shotgun (WGS) entry which is preliminary data.</text>
</comment>
<name>A0A165Z131_9HYPH</name>
<organism evidence="2 3">
    <name type="scientific">Pseudovibrio axinellae</name>
    <dbReference type="NCBI Taxonomy" id="989403"/>
    <lineage>
        <taxon>Bacteria</taxon>
        <taxon>Pseudomonadati</taxon>
        <taxon>Pseudomonadota</taxon>
        <taxon>Alphaproteobacteria</taxon>
        <taxon>Hyphomicrobiales</taxon>
        <taxon>Stappiaceae</taxon>
        <taxon>Pseudovibrio</taxon>
    </lineage>
</organism>
<dbReference type="InterPro" id="IPR009273">
    <property type="entry name" value="DUF930"/>
</dbReference>
<dbReference type="RefSeq" id="WP_082825607.1">
    <property type="nucleotide sequence ID" value="NZ_FOFM01000013.1"/>
</dbReference>
<dbReference type="AlphaFoldDB" id="A0A165Z131"/>
<protein>
    <recommendedName>
        <fullName evidence="4">DUF930 domain-containing protein</fullName>
    </recommendedName>
</protein>
<sequence length="244" mass="27358">MKDTGAIDSFYIPITDKVDDPLTGSGRFHAVLLLASLATHLLVYWVLAMTSLPRARKAAPVKSIGVEFITGKQLDQLFSKPAAQETPVSSIATQTALPDEPVELPSPVPVREREQGPERIVVRKFQLGTVLNHPKNKELRESLVLFDPSDQREQLCNLEVMEQLQIWDSQYKPERVVAFAYGDVKVTDNTINAQGAAFRSAGKWYRLQYTCTFDAANNQVTAMDFLGGDLIPRSQWEEHFLFAH</sequence>
<accession>A0A165Z131</accession>
<keyword evidence="1" id="KW-0812">Transmembrane</keyword>
<gene>
    <name evidence="2" type="ORF">PsAD2_01957</name>
</gene>
<dbReference type="Pfam" id="PF06059">
    <property type="entry name" value="DUF930"/>
    <property type="match status" value="1"/>
</dbReference>
<proteinExistence type="predicted"/>
<dbReference type="PATRIC" id="fig|989403.3.peg.2093"/>
<reference evidence="2 3" key="1">
    <citation type="journal article" date="2016" name="Front. Microbiol.">
        <title>Comparative Genomic Analysis Reveals a Diverse Repertoire of Genes Involved in Prokaryote-Eukaryote Interactions within the Pseudovibrio Genus.</title>
        <authorList>
            <person name="Romano S."/>
            <person name="Fernandez-Guerra A."/>
            <person name="Reen F.J."/>
            <person name="Glockner F.O."/>
            <person name="Crowley S.P."/>
            <person name="O'Sullivan O."/>
            <person name="Cotter P.D."/>
            <person name="Adams C."/>
            <person name="Dobson A.D."/>
            <person name="O'Gara F."/>
        </authorList>
    </citation>
    <scope>NUCLEOTIDE SEQUENCE [LARGE SCALE GENOMIC DNA]</scope>
    <source>
        <strain evidence="2 3">Ad2</strain>
    </source>
</reference>
<keyword evidence="1" id="KW-1133">Transmembrane helix</keyword>
<dbReference type="STRING" id="989403.SAMN05421798_11355"/>
<dbReference type="EMBL" id="LMCB01000014">
    <property type="protein sequence ID" value="KZL19418.1"/>
    <property type="molecule type" value="Genomic_DNA"/>
</dbReference>
<evidence type="ECO:0008006" key="4">
    <source>
        <dbReference type="Google" id="ProtNLM"/>
    </source>
</evidence>
<dbReference type="Proteomes" id="UP000076577">
    <property type="component" value="Unassembled WGS sequence"/>
</dbReference>
<evidence type="ECO:0000313" key="2">
    <source>
        <dbReference type="EMBL" id="KZL19418.1"/>
    </source>
</evidence>
<feature type="transmembrane region" description="Helical" evidence="1">
    <location>
        <begin position="28"/>
        <end position="47"/>
    </location>
</feature>
<keyword evidence="3" id="KW-1185">Reference proteome</keyword>